<dbReference type="InterPro" id="IPR025403">
    <property type="entry name" value="TgpA-like_C"/>
</dbReference>
<sequence>MIAGVHLDVPVAPDGPTARRWAVQELSHPEYHQHESLLARFMRWVLERFESLGGYGFSGSTAALVAVGVLVALVLVAFLVAGPVRRTRRVARAGAVHVQDDARTADQMRAAADAAGRAGDYSLAVVERFRALVRGLEERLVIDERPGRTAHEASADAGARLPALAPELHGAAAAFDAVAYGGRTASADDAARLQALEERVQNERVAHARPAGDPAARPAESVAP</sequence>
<dbReference type="EMBL" id="JAUCGR010000002">
    <property type="protein sequence ID" value="MDM7831729.1"/>
    <property type="molecule type" value="Genomic_DNA"/>
</dbReference>
<keyword evidence="2" id="KW-0812">Transmembrane</keyword>
<name>A0ABT7S869_9CELL</name>
<feature type="domain" description="Protein-glutamine gamma-glutamyltransferase-like C-terminal" evidence="3">
    <location>
        <begin position="128"/>
        <end position="196"/>
    </location>
</feature>
<evidence type="ECO:0000313" key="5">
    <source>
        <dbReference type="Proteomes" id="UP001321453"/>
    </source>
</evidence>
<evidence type="ECO:0000313" key="4">
    <source>
        <dbReference type="EMBL" id="MDM7831729.1"/>
    </source>
</evidence>
<feature type="compositionally biased region" description="Low complexity" evidence="1">
    <location>
        <begin position="208"/>
        <end position="224"/>
    </location>
</feature>
<comment type="caution">
    <text evidence="4">The sequence shown here is derived from an EMBL/GenBank/DDBJ whole genome shotgun (WGS) entry which is preliminary data.</text>
</comment>
<dbReference type="Pfam" id="PF13559">
    <property type="entry name" value="DUF4129"/>
    <property type="match status" value="1"/>
</dbReference>
<reference evidence="4 5" key="1">
    <citation type="submission" date="2023-06" db="EMBL/GenBank/DDBJ databases">
        <title>Cellulomonas sp. MW9 Whole genome sequence.</title>
        <authorList>
            <person name="Park S."/>
        </authorList>
    </citation>
    <scope>NUCLEOTIDE SEQUENCE [LARGE SCALE GENOMIC DNA]</scope>
    <source>
        <strain evidence="4 5">MW9</strain>
    </source>
</reference>
<feature type="compositionally biased region" description="Basic and acidic residues" evidence="1">
    <location>
        <begin position="196"/>
        <end position="206"/>
    </location>
</feature>
<evidence type="ECO:0000256" key="2">
    <source>
        <dbReference type="SAM" id="Phobius"/>
    </source>
</evidence>
<feature type="transmembrane region" description="Helical" evidence="2">
    <location>
        <begin position="62"/>
        <end position="82"/>
    </location>
</feature>
<protein>
    <submittedName>
        <fullName evidence="4">DUF4129 domain-containing protein</fullName>
    </submittedName>
</protein>
<keyword evidence="5" id="KW-1185">Reference proteome</keyword>
<dbReference type="RefSeq" id="WP_289447150.1">
    <property type="nucleotide sequence ID" value="NZ_JAUCGR010000002.1"/>
</dbReference>
<keyword evidence="2" id="KW-1133">Transmembrane helix</keyword>
<evidence type="ECO:0000256" key="1">
    <source>
        <dbReference type="SAM" id="MobiDB-lite"/>
    </source>
</evidence>
<proteinExistence type="predicted"/>
<accession>A0ABT7S869</accession>
<evidence type="ECO:0000259" key="3">
    <source>
        <dbReference type="Pfam" id="PF13559"/>
    </source>
</evidence>
<gene>
    <name evidence="4" type="ORF">QRT05_10335</name>
</gene>
<organism evidence="4 5">
    <name type="scientific">Cellulomonas edaphi</name>
    <dbReference type="NCBI Taxonomy" id="3053468"/>
    <lineage>
        <taxon>Bacteria</taxon>
        <taxon>Bacillati</taxon>
        <taxon>Actinomycetota</taxon>
        <taxon>Actinomycetes</taxon>
        <taxon>Micrococcales</taxon>
        <taxon>Cellulomonadaceae</taxon>
        <taxon>Cellulomonas</taxon>
    </lineage>
</organism>
<keyword evidence="2" id="KW-0472">Membrane</keyword>
<dbReference type="Proteomes" id="UP001321453">
    <property type="component" value="Unassembled WGS sequence"/>
</dbReference>
<feature type="region of interest" description="Disordered" evidence="1">
    <location>
        <begin position="196"/>
        <end position="224"/>
    </location>
</feature>